<protein>
    <submittedName>
        <fullName evidence="9">ABC transporter permease</fullName>
    </submittedName>
</protein>
<dbReference type="PROSITE" id="PS50928">
    <property type="entry name" value="ABC_TM1"/>
    <property type="match status" value="1"/>
</dbReference>
<dbReference type="SUPFAM" id="SSF161098">
    <property type="entry name" value="MetI-like"/>
    <property type="match status" value="1"/>
</dbReference>
<dbReference type="PANTHER" id="PTHR30177">
    <property type="entry name" value="GLYCINE BETAINE/L-PROLINE TRANSPORT SYSTEM PERMEASE PROTEIN PROW"/>
    <property type="match status" value="1"/>
</dbReference>
<evidence type="ECO:0000313" key="9">
    <source>
        <dbReference type="EMBL" id="WGW12052.1"/>
    </source>
</evidence>
<dbReference type="Proteomes" id="UP001209083">
    <property type="component" value="Chromosome"/>
</dbReference>
<evidence type="ECO:0000256" key="7">
    <source>
        <dbReference type="SAM" id="MobiDB-lite"/>
    </source>
</evidence>
<dbReference type="CDD" id="cd06261">
    <property type="entry name" value="TM_PBP2"/>
    <property type="match status" value="1"/>
</dbReference>
<comment type="similarity">
    <text evidence="6">Belongs to the binding-protein-dependent transport system permease family.</text>
</comment>
<feature type="transmembrane region" description="Helical" evidence="6">
    <location>
        <begin position="167"/>
        <end position="191"/>
    </location>
</feature>
<organism evidence="9 10">
    <name type="scientific">Saxibacter everestensis</name>
    <dbReference type="NCBI Taxonomy" id="2909229"/>
    <lineage>
        <taxon>Bacteria</taxon>
        <taxon>Bacillati</taxon>
        <taxon>Actinomycetota</taxon>
        <taxon>Actinomycetes</taxon>
        <taxon>Micrococcales</taxon>
        <taxon>Brevibacteriaceae</taxon>
        <taxon>Saxibacter</taxon>
    </lineage>
</organism>
<comment type="subcellular location">
    <subcellularLocation>
        <location evidence="6">Cell membrane</location>
        <topology evidence="6">Multi-pass membrane protein</topology>
    </subcellularLocation>
    <subcellularLocation>
        <location evidence="1">Membrane</location>
        <topology evidence="1">Multi-pass membrane protein</topology>
    </subcellularLocation>
</comment>
<evidence type="ECO:0000256" key="3">
    <source>
        <dbReference type="ARBA" id="ARBA00022692"/>
    </source>
</evidence>
<dbReference type="RefSeq" id="WP_349638850.1">
    <property type="nucleotide sequence ID" value="NZ_CP090958.1"/>
</dbReference>
<dbReference type="PANTHER" id="PTHR30177:SF33">
    <property type="entry name" value="POSSIBLE OSMOPROTECTANT (GLYCINE BETAINE_CARNITINE_CHOLINE_L-PROLINE) TRANSPORT INTEGRAL MEMBRANE PROTEIN ABC TRANSPORTER PROZ"/>
    <property type="match status" value="1"/>
</dbReference>
<evidence type="ECO:0000259" key="8">
    <source>
        <dbReference type="PROSITE" id="PS50928"/>
    </source>
</evidence>
<evidence type="ECO:0000256" key="6">
    <source>
        <dbReference type="RuleBase" id="RU363032"/>
    </source>
</evidence>
<keyword evidence="10" id="KW-1185">Reference proteome</keyword>
<evidence type="ECO:0000256" key="1">
    <source>
        <dbReference type="ARBA" id="ARBA00004141"/>
    </source>
</evidence>
<accession>A0ABY8QSR8</accession>
<keyword evidence="3 6" id="KW-0812">Transmembrane</keyword>
<dbReference type="Pfam" id="PF00528">
    <property type="entry name" value="BPD_transp_1"/>
    <property type="match status" value="1"/>
</dbReference>
<feature type="transmembrane region" description="Helical" evidence="6">
    <location>
        <begin position="67"/>
        <end position="92"/>
    </location>
</feature>
<sequence length="264" mass="27409">MAVQPAKARREDRMIDWLGDPANWQGSGGVPIRLLEHLAYFGVTLLIAIAIAIPLGLYVGHTGKGGVAIAGVANSLRALPTLGLLILAYLLLASVFPGNLAFSVPSILVLVVLAVPPILTNTYAGVRAVDAEVKQAGYGMGMSGAQVLWQVEVPNAMPLIMAGVRSSALQIIATATVAAYVSLGGLGRYLIDGIAQRDYPQVLSGAVLVAVLAILVEVVLSVLQFMIVSPGLSARGRRNRKSEGPVAVRSDTPSTAASTSGNHE</sequence>
<feature type="transmembrane region" description="Helical" evidence="6">
    <location>
        <begin position="38"/>
        <end position="60"/>
    </location>
</feature>
<dbReference type="InterPro" id="IPR000515">
    <property type="entry name" value="MetI-like"/>
</dbReference>
<reference evidence="9 10" key="1">
    <citation type="submission" date="2023-05" db="EMBL/GenBank/DDBJ databases">
        <title>Lithophilousrod everest ZFBP1038 complete genpme.</title>
        <authorList>
            <person name="Tian M."/>
        </authorList>
    </citation>
    <scope>NUCLEOTIDE SEQUENCE [LARGE SCALE GENOMIC DNA]</scope>
    <source>
        <strain evidence="9 10">ZFBP1038</strain>
    </source>
</reference>
<dbReference type="Gene3D" id="1.10.3720.10">
    <property type="entry name" value="MetI-like"/>
    <property type="match status" value="1"/>
</dbReference>
<keyword evidence="5 6" id="KW-0472">Membrane</keyword>
<evidence type="ECO:0000313" key="10">
    <source>
        <dbReference type="Proteomes" id="UP001209083"/>
    </source>
</evidence>
<dbReference type="InterPro" id="IPR035906">
    <property type="entry name" value="MetI-like_sf"/>
</dbReference>
<dbReference type="EMBL" id="CP090958">
    <property type="protein sequence ID" value="WGW12052.1"/>
    <property type="molecule type" value="Genomic_DNA"/>
</dbReference>
<evidence type="ECO:0000256" key="4">
    <source>
        <dbReference type="ARBA" id="ARBA00022989"/>
    </source>
</evidence>
<feature type="transmembrane region" description="Helical" evidence="6">
    <location>
        <begin position="203"/>
        <end position="228"/>
    </location>
</feature>
<feature type="compositionally biased region" description="Polar residues" evidence="7">
    <location>
        <begin position="251"/>
        <end position="264"/>
    </location>
</feature>
<feature type="domain" description="ABC transmembrane type-1" evidence="8">
    <location>
        <begin position="34"/>
        <end position="220"/>
    </location>
</feature>
<keyword evidence="2 6" id="KW-0813">Transport</keyword>
<proteinExistence type="inferred from homology"/>
<evidence type="ECO:0000256" key="5">
    <source>
        <dbReference type="ARBA" id="ARBA00023136"/>
    </source>
</evidence>
<feature type="transmembrane region" description="Helical" evidence="6">
    <location>
        <begin position="98"/>
        <end position="119"/>
    </location>
</feature>
<feature type="region of interest" description="Disordered" evidence="7">
    <location>
        <begin position="235"/>
        <end position="264"/>
    </location>
</feature>
<dbReference type="InterPro" id="IPR051204">
    <property type="entry name" value="ABC_transp_perm/SBD"/>
</dbReference>
<keyword evidence="4 6" id="KW-1133">Transmembrane helix</keyword>
<gene>
    <name evidence="9" type="ORF">LWF01_18530</name>
</gene>
<evidence type="ECO:0000256" key="2">
    <source>
        <dbReference type="ARBA" id="ARBA00022448"/>
    </source>
</evidence>
<name>A0ABY8QSR8_9MICO</name>